<comment type="caution">
    <text evidence="2">The sequence shown here is derived from an EMBL/GenBank/DDBJ whole genome shotgun (WGS) entry which is preliminary data.</text>
</comment>
<dbReference type="PANTHER" id="PTHR47510:SF3">
    <property type="entry name" value="ENDO_EXONUCLEASE_PHOSPHATASE DOMAIN-CONTAINING PROTEIN"/>
    <property type="match status" value="1"/>
</dbReference>
<dbReference type="SUPFAM" id="SSF56219">
    <property type="entry name" value="DNase I-like"/>
    <property type="match status" value="1"/>
</dbReference>
<protein>
    <recommendedName>
        <fullName evidence="1">Endonuclease/exonuclease/phosphatase domain-containing protein</fullName>
    </recommendedName>
</protein>
<accession>A0A3M6UAZ0</accession>
<dbReference type="Proteomes" id="UP000275408">
    <property type="component" value="Unassembled WGS sequence"/>
</dbReference>
<dbReference type="InterPro" id="IPR005135">
    <property type="entry name" value="Endo/exonuclease/phosphatase"/>
</dbReference>
<proteinExistence type="predicted"/>
<dbReference type="AlphaFoldDB" id="A0A3M6UAZ0"/>
<keyword evidence="3" id="KW-1185">Reference proteome</keyword>
<sequence length="474" mass="53768">MVNARSIKKKLDKFFSQLTTSGVDVGVIMESWLHSYIDSAYISIPGYVLYRRDRPDREGSGVCASVTTGILCKRRTDLEHPVFECIWLWLRPNRLLRPFSGIICGIVYFPEALAPENRDRVSYLIETLDSVRSAHPDCGVIICGDLNTLAFSDVLAHHNLKQIVRDPTRGNSILDLILTDICNHHGAVFWRPKPSRDITVRAHKAQKRSVRRFPESAINAFGRWVSSHHWFTGLDSVASVDSLTESFNTDVKTAIDIRFPLKSVKIHPTDRPWMTSRIKQLILERQRVFHSYRNGRWKELRIRVRDEIAAREKAFYPEEVSYLKNTDPRKWWSLVNRLSGKSSGASAISYEVGNKVLSGLELANRLNNFFVSVTSDVPALDYLTLPAFLPAPDQLPVIRPTKVYKKLLRLSPFKACGSDAIPNRILKLFASELSEPVTTIFNRSLSSGDFPSAWRDAYISPIPKASPVTCDNDL</sequence>
<reference evidence="2 3" key="1">
    <citation type="journal article" date="2018" name="Sci. Rep.">
        <title>Comparative analysis of the Pocillopora damicornis genome highlights role of immune system in coral evolution.</title>
        <authorList>
            <person name="Cunning R."/>
            <person name="Bay R.A."/>
            <person name="Gillette P."/>
            <person name="Baker A.C."/>
            <person name="Traylor-Knowles N."/>
        </authorList>
    </citation>
    <scope>NUCLEOTIDE SEQUENCE [LARGE SCALE GENOMIC DNA]</scope>
    <source>
        <strain evidence="2">RSMAS</strain>
        <tissue evidence="2">Whole animal</tissue>
    </source>
</reference>
<dbReference type="EMBL" id="RCHS01001902">
    <property type="protein sequence ID" value="RMX50736.1"/>
    <property type="molecule type" value="Genomic_DNA"/>
</dbReference>
<evidence type="ECO:0000259" key="1">
    <source>
        <dbReference type="Pfam" id="PF03372"/>
    </source>
</evidence>
<organism evidence="2 3">
    <name type="scientific">Pocillopora damicornis</name>
    <name type="common">Cauliflower coral</name>
    <name type="synonym">Millepora damicornis</name>
    <dbReference type="NCBI Taxonomy" id="46731"/>
    <lineage>
        <taxon>Eukaryota</taxon>
        <taxon>Metazoa</taxon>
        <taxon>Cnidaria</taxon>
        <taxon>Anthozoa</taxon>
        <taxon>Hexacorallia</taxon>
        <taxon>Scleractinia</taxon>
        <taxon>Astrocoeniina</taxon>
        <taxon>Pocilloporidae</taxon>
        <taxon>Pocillopora</taxon>
    </lineage>
</organism>
<dbReference type="InterPro" id="IPR036691">
    <property type="entry name" value="Endo/exonu/phosph_ase_sf"/>
</dbReference>
<gene>
    <name evidence="2" type="ORF">pdam_00018286</name>
</gene>
<feature type="domain" description="Endonuclease/exonuclease/phosphatase" evidence="1">
    <location>
        <begin position="9"/>
        <end position="165"/>
    </location>
</feature>
<evidence type="ECO:0000313" key="3">
    <source>
        <dbReference type="Proteomes" id="UP000275408"/>
    </source>
</evidence>
<dbReference type="Gene3D" id="3.60.10.10">
    <property type="entry name" value="Endonuclease/exonuclease/phosphatase"/>
    <property type="match status" value="1"/>
</dbReference>
<dbReference type="PANTHER" id="PTHR47510">
    <property type="entry name" value="REVERSE TRANSCRIPTASE DOMAIN-CONTAINING PROTEIN"/>
    <property type="match status" value="1"/>
</dbReference>
<dbReference type="OrthoDB" id="5960351at2759"/>
<dbReference type="Pfam" id="PF03372">
    <property type="entry name" value="Exo_endo_phos"/>
    <property type="match status" value="1"/>
</dbReference>
<dbReference type="STRING" id="46731.A0A3M6UAZ0"/>
<name>A0A3M6UAZ0_POCDA</name>
<evidence type="ECO:0000313" key="2">
    <source>
        <dbReference type="EMBL" id="RMX50736.1"/>
    </source>
</evidence>